<dbReference type="PANTHER" id="PTHR11006:SF73">
    <property type="entry name" value="PROTEIN ARGININE N-METHYLTRANSFERASE 6"/>
    <property type="match status" value="1"/>
</dbReference>
<dbReference type="GO" id="GO:0032259">
    <property type="term" value="P:methylation"/>
    <property type="evidence" value="ECO:0007669"/>
    <property type="project" value="UniProtKB-KW"/>
</dbReference>
<feature type="non-terminal residue" evidence="6">
    <location>
        <position position="145"/>
    </location>
</feature>
<name>A0A843U0A9_COLES</name>
<dbReference type="InterPro" id="IPR055135">
    <property type="entry name" value="PRMT_dom"/>
</dbReference>
<keyword evidence="7" id="KW-1185">Reference proteome</keyword>
<dbReference type="Gene3D" id="2.70.160.11">
    <property type="entry name" value="Hnrnp arginine n-methyltransferase1"/>
    <property type="match status" value="1"/>
</dbReference>
<evidence type="ECO:0000256" key="3">
    <source>
        <dbReference type="ARBA" id="ARBA00022691"/>
    </source>
</evidence>
<keyword evidence="2" id="KW-0808">Transferase</keyword>
<proteinExistence type="predicted"/>
<sequence length="145" mass="16251">MQELESITTKYRFSSMMQAPLHGFAFWFDVEFNGPAIFSNHLQYSSQSSSLDMCSQGSDQRKKRAKSDEALVLSTAPEDAPTHWQQTLIYFYDPIEVKQDQIIEGSITISQSRENPRFLNIHLEYSSSDTGMAAPKIGSSAGTEG</sequence>
<dbReference type="GO" id="GO:0016274">
    <property type="term" value="F:protein-arginine N-methyltransferase activity"/>
    <property type="evidence" value="ECO:0007669"/>
    <property type="project" value="InterPro"/>
</dbReference>
<dbReference type="SUPFAM" id="SSF53335">
    <property type="entry name" value="S-adenosyl-L-methionine-dependent methyltransferases"/>
    <property type="match status" value="1"/>
</dbReference>
<dbReference type="InterPro" id="IPR025799">
    <property type="entry name" value="Arg_MeTrfase"/>
</dbReference>
<evidence type="ECO:0000313" key="7">
    <source>
        <dbReference type="Proteomes" id="UP000652761"/>
    </source>
</evidence>
<keyword evidence="1" id="KW-0489">Methyltransferase</keyword>
<dbReference type="Pfam" id="PF22528">
    <property type="entry name" value="PRMT_C"/>
    <property type="match status" value="1"/>
</dbReference>
<dbReference type="OrthoDB" id="7848332at2759"/>
<reference evidence="6" key="1">
    <citation type="submission" date="2017-07" db="EMBL/GenBank/DDBJ databases">
        <title>Taro Niue Genome Assembly and Annotation.</title>
        <authorList>
            <person name="Atibalentja N."/>
            <person name="Keating K."/>
            <person name="Fields C.J."/>
        </authorList>
    </citation>
    <scope>NUCLEOTIDE SEQUENCE</scope>
    <source>
        <strain evidence="6">Niue_2</strain>
        <tissue evidence="6">Leaf</tissue>
    </source>
</reference>
<protein>
    <recommendedName>
        <fullName evidence="5">Protein arginine N-methyltransferase domain-containing protein</fullName>
    </recommendedName>
</protein>
<keyword evidence="3" id="KW-0949">S-adenosyl-L-methionine</keyword>
<evidence type="ECO:0000256" key="2">
    <source>
        <dbReference type="ARBA" id="ARBA00022679"/>
    </source>
</evidence>
<evidence type="ECO:0000256" key="4">
    <source>
        <dbReference type="SAM" id="MobiDB-lite"/>
    </source>
</evidence>
<evidence type="ECO:0000313" key="6">
    <source>
        <dbReference type="EMBL" id="MQL77011.1"/>
    </source>
</evidence>
<feature type="compositionally biased region" description="Low complexity" evidence="4">
    <location>
        <begin position="49"/>
        <end position="58"/>
    </location>
</feature>
<accession>A0A843U0A9</accession>
<dbReference type="AlphaFoldDB" id="A0A843U0A9"/>
<gene>
    <name evidence="6" type="ORF">Taro_009428</name>
</gene>
<evidence type="ECO:0000256" key="1">
    <source>
        <dbReference type="ARBA" id="ARBA00022603"/>
    </source>
</evidence>
<evidence type="ECO:0000259" key="5">
    <source>
        <dbReference type="Pfam" id="PF22528"/>
    </source>
</evidence>
<dbReference type="GO" id="GO:0042054">
    <property type="term" value="F:histone methyltransferase activity"/>
    <property type="evidence" value="ECO:0007669"/>
    <property type="project" value="TreeGrafter"/>
</dbReference>
<feature type="domain" description="Protein arginine N-methyltransferase" evidence="5">
    <location>
        <begin position="67"/>
        <end position="129"/>
    </location>
</feature>
<dbReference type="Proteomes" id="UP000652761">
    <property type="component" value="Unassembled WGS sequence"/>
</dbReference>
<organism evidence="6 7">
    <name type="scientific">Colocasia esculenta</name>
    <name type="common">Wild taro</name>
    <name type="synonym">Arum esculentum</name>
    <dbReference type="NCBI Taxonomy" id="4460"/>
    <lineage>
        <taxon>Eukaryota</taxon>
        <taxon>Viridiplantae</taxon>
        <taxon>Streptophyta</taxon>
        <taxon>Embryophyta</taxon>
        <taxon>Tracheophyta</taxon>
        <taxon>Spermatophyta</taxon>
        <taxon>Magnoliopsida</taxon>
        <taxon>Liliopsida</taxon>
        <taxon>Araceae</taxon>
        <taxon>Aroideae</taxon>
        <taxon>Colocasieae</taxon>
        <taxon>Colocasia</taxon>
    </lineage>
</organism>
<dbReference type="PANTHER" id="PTHR11006">
    <property type="entry name" value="PROTEIN ARGININE N-METHYLTRANSFERASE"/>
    <property type="match status" value="1"/>
</dbReference>
<dbReference type="InterPro" id="IPR029063">
    <property type="entry name" value="SAM-dependent_MTases_sf"/>
</dbReference>
<comment type="caution">
    <text evidence="6">The sequence shown here is derived from an EMBL/GenBank/DDBJ whole genome shotgun (WGS) entry which is preliminary data.</text>
</comment>
<dbReference type="EMBL" id="NMUH01000327">
    <property type="protein sequence ID" value="MQL77011.1"/>
    <property type="molecule type" value="Genomic_DNA"/>
</dbReference>
<feature type="region of interest" description="Disordered" evidence="4">
    <location>
        <begin position="49"/>
        <end position="76"/>
    </location>
</feature>